<dbReference type="AlphaFoldDB" id="A0A9X2R8X9"/>
<proteinExistence type="predicted"/>
<reference evidence="2" key="1">
    <citation type="submission" date="2022-08" db="EMBL/GenBank/DDBJ databases">
        <title>Genomic Encyclopedia of Type Strains, Phase V (KMG-V): Genome sequencing to study the core and pangenomes of soil and plant-associated prokaryotes.</title>
        <authorList>
            <person name="Whitman W."/>
        </authorList>
    </citation>
    <scope>NUCLEOTIDE SEQUENCE</scope>
    <source>
        <strain evidence="2">SP2016B</strain>
    </source>
</reference>
<sequence>MSTTVPTILDVRPLQAERKFESVLVVLDGLDAGESFVLVDDVDPRTLRLRIRDERSGAVRWAYLKKGPCVWCVRVERGPAALQEGVRGEGEWGNAPPDRSRA</sequence>
<accession>A0A9X2R8X9</accession>
<dbReference type="EMBL" id="JANTYZ010000002">
    <property type="protein sequence ID" value="MCS3864312.1"/>
    <property type="molecule type" value="Genomic_DNA"/>
</dbReference>
<dbReference type="Pfam" id="PF10006">
    <property type="entry name" value="DUF2249"/>
    <property type="match status" value="1"/>
</dbReference>
<feature type="domain" description="DUF2249" evidence="1">
    <location>
        <begin position="9"/>
        <end position="76"/>
    </location>
</feature>
<protein>
    <submittedName>
        <fullName evidence="2">Uncharacterized protein (DUF2249 family)</fullName>
    </submittedName>
</protein>
<evidence type="ECO:0000313" key="3">
    <source>
        <dbReference type="Proteomes" id="UP001155034"/>
    </source>
</evidence>
<name>A0A9X2R8X9_9BACT</name>
<dbReference type="RefSeq" id="WP_259083155.1">
    <property type="nucleotide sequence ID" value="NZ_JANTYZ010000002.1"/>
</dbReference>
<evidence type="ECO:0000259" key="1">
    <source>
        <dbReference type="Pfam" id="PF10006"/>
    </source>
</evidence>
<evidence type="ECO:0000313" key="2">
    <source>
        <dbReference type="EMBL" id="MCS3864312.1"/>
    </source>
</evidence>
<dbReference type="Proteomes" id="UP001155034">
    <property type="component" value="Unassembled WGS sequence"/>
</dbReference>
<dbReference type="InterPro" id="IPR018720">
    <property type="entry name" value="DUF2249"/>
</dbReference>
<gene>
    <name evidence="2" type="ORF">GGP82_000858</name>
</gene>
<comment type="caution">
    <text evidence="2">The sequence shown here is derived from an EMBL/GenBank/DDBJ whole genome shotgun (WGS) entry which is preliminary data.</text>
</comment>
<organism evidence="2 3">
    <name type="scientific">Salinibacter ruber</name>
    <dbReference type="NCBI Taxonomy" id="146919"/>
    <lineage>
        <taxon>Bacteria</taxon>
        <taxon>Pseudomonadati</taxon>
        <taxon>Rhodothermota</taxon>
        <taxon>Rhodothermia</taxon>
        <taxon>Rhodothermales</taxon>
        <taxon>Salinibacteraceae</taxon>
        <taxon>Salinibacter</taxon>
    </lineage>
</organism>